<dbReference type="AlphaFoldDB" id="A0AAD4S006"/>
<evidence type="ECO:0000313" key="1">
    <source>
        <dbReference type="EMBL" id="KAI3849968.1"/>
    </source>
</evidence>
<protein>
    <recommendedName>
        <fullName evidence="3">RING-type E3 ubiquitin transferase</fullName>
    </recommendedName>
</protein>
<dbReference type="Proteomes" id="UP001202328">
    <property type="component" value="Unassembled WGS sequence"/>
</dbReference>
<organism evidence="1 2">
    <name type="scientific">Papaver atlanticum</name>
    <dbReference type="NCBI Taxonomy" id="357466"/>
    <lineage>
        <taxon>Eukaryota</taxon>
        <taxon>Viridiplantae</taxon>
        <taxon>Streptophyta</taxon>
        <taxon>Embryophyta</taxon>
        <taxon>Tracheophyta</taxon>
        <taxon>Spermatophyta</taxon>
        <taxon>Magnoliopsida</taxon>
        <taxon>Ranunculales</taxon>
        <taxon>Papaveraceae</taxon>
        <taxon>Papaveroideae</taxon>
        <taxon>Papaver</taxon>
    </lineage>
</organism>
<reference evidence="1" key="1">
    <citation type="submission" date="2022-04" db="EMBL/GenBank/DDBJ databases">
        <title>A functionally conserved STORR gene fusion in Papaver species that diverged 16.8 million years ago.</title>
        <authorList>
            <person name="Catania T."/>
        </authorList>
    </citation>
    <scope>NUCLEOTIDE SEQUENCE</scope>
    <source>
        <strain evidence="1">S-188037</strain>
    </source>
</reference>
<evidence type="ECO:0008006" key="3">
    <source>
        <dbReference type="Google" id="ProtNLM"/>
    </source>
</evidence>
<name>A0AAD4S006_9MAGN</name>
<dbReference type="EMBL" id="JAJJMB010016078">
    <property type="protein sequence ID" value="KAI3849968.1"/>
    <property type="molecule type" value="Genomic_DNA"/>
</dbReference>
<keyword evidence="2" id="KW-1185">Reference proteome</keyword>
<sequence length="203" mass="23594">MDSNGRFSYWCYRCSSFVRSDLGVCSECESRYVEEIEAPYPSTHTESPRVVFLSDTINWLSDDTNYTYRPKKRENHQRLILAIVLRGVDDGSGLLPCSSTMNDWFRESGYDRVPAQLALNERYGLCDHQRASKAVVEKTMPVTEIPRIILRELIIKDRSDSAIKKVFRNVFSFFRRNSSPAQSTSSRYWELVDSCGLHWQRLL</sequence>
<evidence type="ECO:0000313" key="2">
    <source>
        <dbReference type="Proteomes" id="UP001202328"/>
    </source>
</evidence>
<accession>A0AAD4S006</accession>
<proteinExistence type="predicted"/>
<comment type="caution">
    <text evidence="1">The sequence shown here is derived from an EMBL/GenBank/DDBJ whole genome shotgun (WGS) entry which is preliminary data.</text>
</comment>
<gene>
    <name evidence="1" type="ORF">MKW98_026882</name>
</gene>